<comment type="caution">
    <text evidence="2">The sequence shown here is derived from an EMBL/GenBank/DDBJ whole genome shotgun (WGS) entry which is preliminary data.</text>
</comment>
<evidence type="ECO:0000259" key="1">
    <source>
        <dbReference type="Pfam" id="PF02589"/>
    </source>
</evidence>
<dbReference type="Proteomes" id="UP000032675">
    <property type="component" value="Unassembled WGS sequence"/>
</dbReference>
<dbReference type="InterPro" id="IPR037171">
    <property type="entry name" value="NagB/RpiA_transferase-like"/>
</dbReference>
<protein>
    <recommendedName>
        <fullName evidence="1">LUD domain-containing protein</fullName>
    </recommendedName>
</protein>
<evidence type="ECO:0000313" key="3">
    <source>
        <dbReference type="Proteomes" id="UP000032675"/>
    </source>
</evidence>
<sequence>MNTARDEILQALRNNRPTPENHPLPPVKTLGDLDASRERFIASLKILGGDVLEPVEGETLDQAIARRHPDAKVICSNVPEAKGTLPVEKVKTPQDAATIDVTVVRAPFGIAEMGSIFLSESQLPINSFAHLGQHIVVVLSPDAITANMHTAYQERPEFKTANYGVLMSGPSATADIQGVLIRGAQGVRSLSVWFA</sequence>
<dbReference type="Pfam" id="PF02589">
    <property type="entry name" value="LUD_dom"/>
    <property type="match status" value="1"/>
</dbReference>
<accession>A0A0D6Q075</accession>
<proteinExistence type="predicted"/>
<dbReference type="Gene3D" id="3.40.50.10420">
    <property type="entry name" value="NagB/RpiA/CoA transferase-like"/>
    <property type="match status" value="1"/>
</dbReference>
<gene>
    <name evidence="2" type="ORF">Geu3261_0053_022</name>
</gene>
<reference evidence="2 3" key="1">
    <citation type="submission" date="2012-11" db="EMBL/GenBank/DDBJ databases">
        <title>Whole genome sequence of Gluconacetobacter europaeus NBRC3261.</title>
        <authorList>
            <person name="Azuma Y."/>
            <person name="Higashiura N."/>
            <person name="Hirakawa H."/>
            <person name="Matsushita K."/>
        </authorList>
    </citation>
    <scope>NUCLEOTIDE SEQUENCE [LARGE SCALE GENOMIC DNA]</scope>
    <source>
        <strain evidence="2 3">NBRC 3261</strain>
    </source>
</reference>
<dbReference type="PANTHER" id="PTHR43682:SF1">
    <property type="entry name" value="LACTATE UTILIZATION PROTEIN C"/>
    <property type="match status" value="1"/>
</dbReference>
<dbReference type="SUPFAM" id="SSF100950">
    <property type="entry name" value="NagB/RpiA/CoA transferase-like"/>
    <property type="match status" value="1"/>
</dbReference>
<organism evidence="2 3">
    <name type="scientific">Komagataeibacter europaeus NBRC 3261</name>
    <dbReference type="NCBI Taxonomy" id="1234669"/>
    <lineage>
        <taxon>Bacteria</taxon>
        <taxon>Pseudomonadati</taxon>
        <taxon>Pseudomonadota</taxon>
        <taxon>Alphaproteobacteria</taxon>
        <taxon>Acetobacterales</taxon>
        <taxon>Acetobacteraceae</taxon>
        <taxon>Komagataeibacter</taxon>
    </lineage>
</organism>
<dbReference type="RefSeq" id="WP_010508823.1">
    <property type="nucleotide sequence ID" value="NZ_BANI01000047.1"/>
</dbReference>
<dbReference type="PANTHER" id="PTHR43682">
    <property type="entry name" value="LACTATE UTILIZATION PROTEIN C"/>
    <property type="match status" value="1"/>
</dbReference>
<dbReference type="AlphaFoldDB" id="A0A0D6Q075"/>
<name>A0A0D6Q075_KOMEU</name>
<feature type="domain" description="LUD" evidence="1">
    <location>
        <begin position="85"/>
        <end position="190"/>
    </location>
</feature>
<dbReference type="InterPro" id="IPR003741">
    <property type="entry name" value="LUD_dom"/>
</dbReference>
<dbReference type="InterPro" id="IPR024185">
    <property type="entry name" value="FTHF_cligase-like_sf"/>
</dbReference>
<dbReference type="EMBL" id="BANI01000047">
    <property type="protein sequence ID" value="GAN96181.1"/>
    <property type="molecule type" value="Genomic_DNA"/>
</dbReference>
<evidence type="ECO:0000313" key="2">
    <source>
        <dbReference type="EMBL" id="GAN96181.1"/>
    </source>
</evidence>